<dbReference type="SUPFAM" id="SSF53098">
    <property type="entry name" value="Ribonuclease H-like"/>
    <property type="match status" value="1"/>
</dbReference>
<dbReference type="Pfam" id="PF22936">
    <property type="entry name" value="Pol_BBD"/>
    <property type="match status" value="1"/>
</dbReference>
<dbReference type="Pfam" id="PF00665">
    <property type="entry name" value="rve"/>
    <property type="match status" value="1"/>
</dbReference>
<feature type="compositionally biased region" description="Basic and acidic residues" evidence="10">
    <location>
        <begin position="1058"/>
        <end position="1069"/>
    </location>
</feature>
<evidence type="ECO:0000256" key="4">
    <source>
        <dbReference type="ARBA" id="ARBA00022490"/>
    </source>
</evidence>
<evidence type="ECO:0000256" key="10">
    <source>
        <dbReference type="SAM" id="MobiDB-lite"/>
    </source>
</evidence>
<dbReference type="GO" id="GO:0015074">
    <property type="term" value="P:DNA integration"/>
    <property type="evidence" value="ECO:0007669"/>
    <property type="project" value="InterPro"/>
</dbReference>
<feature type="compositionally biased region" description="Polar residues" evidence="10">
    <location>
        <begin position="945"/>
        <end position="955"/>
    </location>
</feature>
<feature type="compositionally biased region" description="Polar residues" evidence="10">
    <location>
        <begin position="300"/>
        <end position="309"/>
    </location>
</feature>
<evidence type="ECO:0000256" key="1">
    <source>
        <dbReference type="ARBA" id="ARBA00000077"/>
    </source>
</evidence>
<dbReference type="PROSITE" id="PS50994">
    <property type="entry name" value="INTEGRASE"/>
    <property type="match status" value="1"/>
</dbReference>
<dbReference type="PANTHER" id="PTHR11439">
    <property type="entry name" value="GAG-POL-RELATED RETROTRANSPOSON"/>
    <property type="match status" value="1"/>
</dbReference>
<keyword evidence="5" id="KW-0645">Protease</keyword>
<protein>
    <submittedName>
        <fullName evidence="12">Integrase core domain-containing protein</fullName>
    </submittedName>
</protein>
<evidence type="ECO:0000256" key="5">
    <source>
        <dbReference type="ARBA" id="ARBA00022750"/>
    </source>
</evidence>
<evidence type="ECO:0000256" key="7">
    <source>
        <dbReference type="ARBA" id="ARBA00023242"/>
    </source>
</evidence>
<proteinExistence type="predicted"/>
<sequence length="1725" mass="194901">MTTTVSTPTVVDTRTDDFRAVLSNFKLFKDEEGSHWTFAGDTSLTNLDTSMQVTLQQVMAPSEYSKFTPYQLEKEKCALFNEWYFHLLWNFSEKSSFHKAYVAKSRLDFLSCLVGTAAEKKKVLNNMDVEFSLAFKACVASSIKLMIGPQEATREYVETVVAAQLIPYIFKPAIAERTNELVVKAILGDVIPYAYFLMAYDFSEEHIWYLIYVLLAKHCHTKKEYLFFQKRSDEHLAAKGSIILRLQDFVESLENEEILVKKTPKAKSSKKKDSSDDDDSAAHSSVKRRRIESKNHSSRGSRQGFQNETNGHHGRQKRNGKPQNGNYPHHERQQSKPSNDGSKENKELLGSYSVQAVDDETPESFLILKENLSSNAEYTSEKYVCCKFVWDSGSAAHIVSDESLLRSKKPCARRFRTLNSTFESTSVGDVVCELADRSTLILREVYCVPGVHTNLIAAGQVREFQTAITDEKLKRLDTDHIIGHVEDKLPIVRVKVHTADNASMVLTAKTASDHIISDESSSAESGDATDSEADEDVLIRLLYPSSSDSISLESRVWHTKLGHPSARQFALWCKVLHLQGLRHVPSIHCAGCMLSKPTLVRPKQSDGLTEVTQLFEILHVDLSGPFETPRAYDNTRYFLTIVDRYSRYVAAIPLKYKTEAATELVKFMRQSFTNLKLLHYPRQIRSDNGSEFVNDNVRNFLDYWGIEARYTQSHSSHQNGIAERMNRTLQDKARTLLLHSNVPLPFWSEAIRTAAYILNWTPRPSLDDHAPMERWLRKSAIPKLPDFHPFGCWSHVRYPKALRTSKFGPITVECAYLGPSVARSGHRFFTYDPPHVFESDQADFDDTRFYFREYFVDDAMCTKIHNSNRLPSTLLPCIKYPPSAKKRTKNENEENFRRLQELFAPLTYDPSVKKLTSGNSPLLAHDLTSPSKRAKANPGLRGSLGQATSPASDSSHLSDIRSEPAPSPQMSLTSTATDQQSSSPRFLPSESLSSSLSTPKTGSPDSTSSSNRTSSTNSKNAKKLEQSKKTSKRKPRVNTKNSIPKVTRKPAKSSASKADPKPQDQHSSSDDVGLSTKKRLTPPAQMDDDLSVPFQNTRSKTRRTILESHSVFRGRTDATIREPPKCMLVKVTDERNKTSTTMVRTLERLHANDGENRADSLLSSHADSRSRENSLIEENSNVLLALFAESINHVGQLSDITRPVPNSYTEAKRSPEWDKWKKACEAEIAAHIRNGTFKPVRKTADIKPIGCRWVFAIKDDERYKARLVARGYTQVEGIDYAETFSPVIKQDSIRLIFAIAAKLKMSIHHIDVLTAFLYGTLEEDIYMIQPPGFRFTPDGQKDDGEYVLKLQKSLYGLKQSPLVWNETLNEEFLKQGFKRAINEPCIYYKGEGKNALLVGVYVDDMLIVGANQKQIDKVKKDLSNRFEMKDLGPVKKFLGINVLHGKDFRVLHLGDYIDSILRDYGMLNCNGVNIPIPPKDLDANLEDDNEPCDQKEYRSIIGKLLYAANCVRFDINYVVLRLSRYLSDPREKHMRAAKRVIRYLLKTRTYGIVCLSNSQKELTCFCDANFASESDADCRSTTGSFITYADIPVSWKSKLQTMVAVSTLNSELVSLFYTTCEAVWLQNLLAELGLSNNCYILCDNQGAIKTIKNGSLLQGSKHIRVKAHFVKQNVELRNMSLSYISTKDNVADIFTKALPFATFDHLRLLGSLREIPAEGVLEHNT</sequence>
<dbReference type="STRING" id="2163413.A0A4P6XI96"/>
<comment type="function">
    <text evidence="9">Integrase (IN) targets the VLP to the nucleus, where a subparticle preintegration complex (PIC) containing at least integrase and the newly synthesized dsDNA copy of the retrotransposon must transit the nuclear membrane. Once in the nucleus, integrase performs the integration of the dsDNA into the host genome.</text>
</comment>
<feature type="compositionally biased region" description="Basic residues" evidence="10">
    <location>
        <begin position="285"/>
        <end position="299"/>
    </location>
</feature>
<dbReference type="GO" id="GO:0005737">
    <property type="term" value="C:cytoplasm"/>
    <property type="evidence" value="ECO:0007669"/>
    <property type="project" value="UniProtKB-SubCell"/>
</dbReference>
<keyword evidence="5" id="KW-0378">Hydrolase</keyword>
<name>A0A4P6XI96_9ASCO</name>
<dbReference type="InterPro" id="IPR012337">
    <property type="entry name" value="RNaseH-like_sf"/>
</dbReference>
<comment type="catalytic activity">
    <reaction evidence="1">
        <text>Endonucleolytic cleavage to 5'-phosphomonoester.</text>
        <dbReference type="EC" id="3.1.26.4"/>
    </reaction>
</comment>
<reference evidence="13" key="1">
    <citation type="submission" date="2019-03" db="EMBL/GenBank/DDBJ databases">
        <title>Snf2 controls pulcherriminic acid biosynthesis and connects pigmentation and antifungal activity of the yeast Metschnikowia pulcherrima.</title>
        <authorList>
            <person name="Gore-Lloyd D."/>
            <person name="Sumann I."/>
            <person name="Brachmann A.O."/>
            <person name="Schneeberger K."/>
            <person name="Ortiz-Merino R.A."/>
            <person name="Moreno-Beltran M."/>
            <person name="Schlaefli M."/>
            <person name="Kirner P."/>
            <person name="Santos Kron A."/>
            <person name="Wolfe K.H."/>
            <person name="Piel J."/>
            <person name="Ahrens C.H."/>
            <person name="Henk D."/>
            <person name="Freimoser F.M."/>
        </authorList>
    </citation>
    <scope>NUCLEOTIDE SEQUENCE [LARGE SCALE GENOMIC DNA]</scope>
    <source>
        <strain evidence="13">APC 1.2</strain>
    </source>
</reference>
<dbReference type="InterPro" id="IPR001584">
    <property type="entry name" value="Integrase_cat-core"/>
</dbReference>
<keyword evidence="7" id="KW-0539">Nucleus</keyword>
<dbReference type="GO" id="GO:0004523">
    <property type="term" value="F:RNA-DNA hybrid ribonuclease activity"/>
    <property type="evidence" value="ECO:0007669"/>
    <property type="project" value="UniProtKB-EC"/>
</dbReference>
<dbReference type="Gene3D" id="3.30.420.10">
    <property type="entry name" value="Ribonuclease H-like superfamily/Ribonuclease H"/>
    <property type="match status" value="1"/>
</dbReference>
<keyword evidence="4" id="KW-0963">Cytoplasm</keyword>
<dbReference type="GO" id="GO:0004190">
    <property type="term" value="F:aspartic-type endopeptidase activity"/>
    <property type="evidence" value="ECO:0007669"/>
    <property type="project" value="UniProtKB-KW"/>
</dbReference>
<evidence type="ECO:0000313" key="13">
    <source>
        <dbReference type="Proteomes" id="UP000292447"/>
    </source>
</evidence>
<dbReference type="SUPFAM" id="SSF56672">
    <property type="entry name" value="DNA/RNA polymerases"/>
    <property type="match status" value="1"/>
</dbReference>
<keyword evidence="6" id="KW-0694">RNA-binding</keyword>
<dbReference type="InterPro" id="IPR036397">
    <property type="entry name" value="RNaseH_sf"/>
</dbReference>
<dbReference type="CDD" id="cd09272">
    <property type="entry name" value="RNase_HI_RT_Ty1"/>
    <property type="match status" value="1"/>
</dbReference>
<evidence type="ECO:0000256" key="3">
    <source>
        <dbReference type="ARBA" id="ARBA00004496"/>
    </source>
</evidence>
<evidence type="ECO:0000256" key="6">
    <source>
        <dbReference type="ARBA" id="ARBA00022884"/>
    </source>
</evidence>
<dbReference type="GO" id="GO:0003723">
    <property type="term" value="F:RNA binding"/>
    <property type="evidence" value="ECO:0007669"/>
    <property type="project" value="UniProtKB-KW"/>
</dbReference>
<gene>
    <name evidence="12" type="primary">MPUL0A08010</name>
    <name evidence="12" type="ORF">METSCH_A08010</name>
</gene>
<comment type="function">
    <text evidence="8">Reverse transcriptase/ribonuclease H (RT) is a multifunctional enzyme that catalyzes the conversion of the retro-elements RNA genome into dsDNA within the VLP. The enzyme displays a DNA polymerase activity that can copy either DNA or RNA templates, and a ribonuclease H (RNase H) activity that cleaves the RNA strand of RNA-DNA heteroduplexes during plus-strand synthesis and hydrolyzes RNA primers. The conversion leads to a linear dsDNA copy of the retrotransposon that includes long terminal repeats (LTRs) at both ends.</text>
</comment>
<dbReference type="InterPro" id="IPR013103">
    <property type="entry name" value="RVT_2"/>
</dbReference>
<keyword evidence="13" id="KW-1185">Reference proteome</keyword>
<dbReference type="InterPro" id="IPR054722">
    <property type="entry name" value="PolX-like_BBD"/>
</dbReference>
<evidence type="ECO:0000256" key="8">
    <source>
        <dbReference type="ARBA" id="ARBA00025590"/>
    </source>
</evidence>
<feature type="region of interest" description="Disordered" evidence="10">
    <location>
        <begin position="918"/>
        <end position="1103"/>
    </location>
</feature>
<dbReference type="EMBL" id="CP034456">
    <property type="protein sequence ID" value="QBM86165.1"/>
    <property type="molecule type" value="Genomic_DNA"/>
</dbReference>
<dbReference type="Pfam" id="PF07727">
    <property type="entry name" value="RVT_2"/>
    <property type="match status" value="1"/>
</dbReference>
<evidence type="ECO:0000259" key="11">
    <source>
        <dbReference type="PROSITE" id="PS50994"/>
    </source>
</evidence>
<feature type="compositionally biased region" description="Low complexity" evidence="10">
    <location>
        <begin position="981"/>
        <end position="1019"/>
    </location>
</feature>
<evidence type="ECO:0000256" key="9">
    <source>
        <dbReference type="ARBA" id="ARBA00025615"/>
    </source>
</evidence>
<organism evidence="12 13">
    <name type="scientific">Metschnikowia aff. pulcherrima</name>
    <dbReference type="NCBI Taxonomy" id="2163413"/>
    <lineage>
        <taxon>Eukaryota</taxon>
        <taxon>Fungi</taxon>
        <taxon>Dikarya</taxon>
        <taxon>Ascomycota</taxon>
        <taxon>Saccharomycotina</taxon>
        <taxon>Pichiomycetes</taxon>
        <taxon>Metschnikowiaceae</taxon>
        <taxon>Metschnikowia</taxon>
    </lineage>
</organism>
<comment type="subcellular location">
    <subcellularLocation>
        <location evidence="3">Cytoplasm</location>
    </subcellularLocation>
    <subcellularLocation>
        <location evidence="2">Nucleus</location>
    </subcellularLocation>
</comment>
<feature type="region of interest" description="Disordered" evidence="10">
    <location>
        <begin position="263"/>
        <end position="345"/>
    </location>
</feature>
<evidence type="ECO:0000313" key="12">
    <source>
        <dbReference type="EMBL" id="QBM86165.1"/>
    </source>
</evidence>
<dbReference type="GO" id="GO:0005634">
    <property type="term" value="C:nucleus"/>
    <property type="evidence" value="ECO:0007669"/>
    <property type="project" value="UniProtKB-SubCell"/>
</dbReference>
<keyword evidence="5" id="KW-0064">Aspartyl protease</keyword>
<dbReference type="PANTHER" id="PTHR11439:SF483">
    <property type="entry name" value="PEPTIDE SYNTHASE GLIP-LIKE, PUTATIVE (AFU_ORTHOLOGUE AFUA_3G12920)-RELATED"/>
    <property type="match status" value="1"/>
</dbReference>
<evidence type="ECO:0000256" key="2">
    <source>
        <dbReference type="ARBA" id="ARBA00004123"/>
    </source>
</evidence>
<feature type="compositionally biased region" description="Polar residues" evidence="10">
    <location>
        <begin position="968"/>
        <end position="980"/>
    </location>
</feature>
<dbReference type="Proteomes" id="UP000292447">
    <property type="component" value="Chromosome I"/>
</dbReference>
<accession>A0A4P6XI96</accession>
<dbReference type="InterPro" id="IPR043502">
    <property type="entry name" value="DNA/RNA_pol_sf"/>
</dbReference>
<feature type="domain" description="Integrase catalytic" evidence="11">
    <location>
        <begin position="598"/>
        <end position="779"/>
    </location>
</feature>